<dbReference type="Pfam" id="PF10035">
    <property type="entry name" value="DUF2179"/>
    <property type="match status" value="1"/>
</dbReference>
<name>A0ABX2B7D5_9BACT</name>
<evidence type="ECO:0000256" key="1">
    <source>
        <dbReference type="ARBA" id="ARBA00004651"/>
    </source>
</evidence>
<evidence type="ECO:0000256" key="3">
    <source>
        <dbReference type="ARBA" id="ARBA00022692"/>
    </source>
</evidence>
<feature type="domain" description="DUF2179" evidence="7">
    <location>
        <begin position="231"/>
        <end position="285"/>
    </location>
</feature>
<dbReference type="InterPro" id="IPR051461">
    <property type="entry name" value="UPF0750_membrane"/>
</dbReference>
<dbReference type="InterPro" id="IPR019264">
    <property type="entry name" value="DUF2179"/>
</dbReference>
<evidence type="ECO:0000256" key="4">
    <source>
        <dbReference type="ARBA" id="ARBA00022989"/>
    </source>
</evidence>
<evidence type="ECO:0000256" key="2">
    <source>
        <dbReference type="ARBA" id="ARBA00022475"/>
    </source>
</evidence>
<evidence type="ECO:0000313" key="8">
    <source>
        <dbReference type="EMBL" id="NPE26160.1"/>
    </source>
</evidence>
<sequence>MKTFISNRGALLKEARDYVMITIAMVSYCIGWTIFLLPNNITTGGLAGIASIIFWSTDIPVQYSYFTINALLMLFALRILGLKFCIKTIYGIVTLTLLLSVVRSATVGIHLLKDQPFMAAVIGSCFCGAGVGIGLSSNGSTGGTDIVAAIINKYYEVSLGRIILICDILIITSSYFVLKDWEMVIYGYVVLIITAYCIDQVVNSMRRSVQFFIISDKYEEIGRRINHNPHRGCTVIDAHGFYSGREVKMLFVLAKKRESQIIFRLINEVDPAAFVSQSAVIGVYGEGFDRFKVHGPQASSVASKLRKAVTNKDNKDCRM</sequence>
<evidence type="ECO:0000256" key="5">
    <source>
        <dbReference type="ARBA" id="ARBA00023136"/>
    </source>
</evidence>
<feature type="transmembrane region" description="Helical" evidence="6">
    <location>
        <begin position="88"/>
        <end position="111"/>
    </location>
</feature>
<comment type="caution">
    <text evidence="8">The sequence shown here is derived from an EMBL/GenBank/DDBJ whole genome shotgun (WGS) entry which is preliminary data.</text>
</comment>
<accession>A0ABX2B7D5</accession>
<evidence type="ECO:0000313" key="9">
    <source>
        <dbReference type="Proteomes" id="UP000820977"/>
    </source>
</evidence>
<dbReference type="Pfam" id="PF02588">
    <property type="entry name" value="YitT_membrane"/>
    <property type="match status" value="1"/>
</dbReference>
<keyword evidence="2" id="KW-1003">Cell membrane</keyword>
<dbReference type="InterPro" id="IPR003740">
    <property type="entry name" value="YitT"/>
</dbReference>
<dbReference type="PANTHER" id="PTHR33545:SF5">
    <property type="entry name" value="UPF0750 MEMBRANE PROTEIN YITT"/>
    <property type="match status" value="1"/>
</dbReference>
<keyword evidence="5 6" id="KW-0472">Membrane</keyword>
<feature type="transmembrane region" description="Helical" evidence="6">
    <location>
        <begin position="117"/>
        <end position="137"/>
    </location>
</feature>
<feature type="transmembrane region" description="Helical" evidence="6">
    <location>
        <begin position="184"/>
        <end position="202"/>
    </location>
</feature>
<feature type="transmembrane region" description="Helical" evidence="6">
    <location>
        <begin position="158"/>
        <end position="178"/>
    </location>
</feature>
<protein>
    <submittedName>
        <fullName evidence="8">YitT family protein</fullName>
    </submittedName>
</protein>
<dbReference type="PIRSF" id="PIRSF006483">
    <property type="entry name" value="Membrane_protein_YitT"/>
    <property type="match status" value="1"/>
</dbReference>
<feature type="transmembrane region" description="Helical" evidence="6">
    <location>
        <begin position="63"/>
        <end position="81"/>
    </location>
</feature>
<evidence type="ECO:0000256" key="6">
    <source>
        <dbReference type="SAM" id="Phobius"/>
    </source>
</evidence>
<dbReference type="PANTHER" id="PTHR33545">
    <property type="entry name" value="UPF0750 MEMBRANE PROTEIN YITT-RELATED"/>
    <property type="match status" value="1"/>
</dbReference>
<feature type="transmembrane region" description="Helical" evidence="6">
    <location>
        <begin position="18"/>
        <end position="37"/>
    </location>
</feature>
<dbReference type="RefSeq" id="WP_172345624.1">
    <property type="nucleotide sequence ID" value="NZ_CASYYZ010000016.1"/>
</dbReference>
<keyword evidence="3 6" id="KW-0812">Transmembrane</keyword>
<keyword evidence="4 6" id="KW-1133">Transmembrane helix</keyword>
<dbReference type="InterPro" id="IPR015867">
    <property type="entry name" value="N-reg_PII/ATP_PRibTrfase_C"/>
</dbReference>
<evidence type="ECO:0000259" key="7">
    <source>
        <dbReference type="Pfam" id="PF10035"/>
    </source>
</evidence>
<keyword evidence="9" id="KW-1185">Reference proteome</keyword>
<dbReference type="Proteomes" id="UP000820977">
    <property type="component" value="Unassembled WGS sequence"/>
</dbReference>
<gene>
    <name evidence="8" type="ORF">HPS54_11685</name>
</gene>
<proteinExistence type="predicted"/>
<dbReference type="EMBL" id="JABKKJ010000031">
    <property type="protein sequence ID" value="NPE26160.1"/>
    <property type="molecule type" value="Genomic_DNA"/>
</dbReference>
<organism evidence="8 9">
    <name type="scientific">Xylanibacter caecicola</name>
    <dbReference type="NCBI Taxonomy" id="2736294"/>
    <lineage>
        <taxon>Bacteria</taxon>
        <taxon>Pseudomonadati</taxon>
        <taxon>Bacteroidota</taxon>
        <taxon>Bacteroidia</taxon>
        <taxon>Bacteroidales</taxon>
        <taxon>Prevotellaceae</taxon>
        <taxon>Xylanibacter</taxon>
    </lineage>
</organism>
<comment type="subcellular location">
    <subcellularLocation>
        <location evidence="1">Cell membrane</location>
        <topology evidence="1">Multi-pass membrane protein</topology>
    </subcellularLocation>
</comment>
<dbReference type="CDD" id="cd16380">
    <property type="entry name" value="YitT_C"/>
    <property type="match status" value="1"/>
</dbReference>
<dbReference type="Gene3D" id="3.30.70.120">
    <property type="match status" value="1"/>
</dbReference>
<reference evidence="8 9" key="1">
    <citation type="submission" date="2020-05" db="EMBL/GenBank/DDBJ databases">
        <title>Distinct polysaccharide utilization as determinants for interspecies competition between intestinal Prevotella spp.</title>
        <authorList>
            <person name="Galvez E.J.C."/>
            <person name="Iljazovic A."/>
            <person name="Strowig T."/>
        </authorList>
    </citation>
    <scope>NUCLEOTIDE SEQUENCE [LARGE SCALE GENOMIC DNA]</scope>
    <source>
        <strain evidence="8 9">PCHR</strain>
    </source>
</reference>